<name>A0A926NC69_9BACL</name>
<comment type="caution">
    <text evidence="1">The sequence shown here is derived from an EMBL/GenBank/DDBJ whole genome shotgun (WGS) entry which is preliminary data.</text>
</comment>
<organism evidence="1 2">
    <name type="scientific">Polycladospora coralii</name>
    <dbReference type="NCBI Taxonomy" id="2771432"/>
    <lineage>
        <taxon>Bacteria</taxon>
        <taxon>Bacillati</taxon>
        <taxon>Bacillota</taxon>
        <taxon>Bacilli</taxon>
        <taxon>Bacillales</taxon>
        <taxon>Thermoactinomycetaceae</taxon>
        <taxon>Polycladospora</taxon>
    </lineage>
</organism>
<evidence type="ECO:0000313" key="2">
    <source>
        <dbReference type="Proteomes" id="UP000661691"/>
    </source>
</evidence>
<dbReference type="Proteomes" id="UP000661691">
    <property type="component" value="Unassembled WGS sequence"/>
</dbReference>
<dbReference type="RefSeq" id="WP_191141139.1">
    <property type="nucleotide sequence ID" value="NZ_JACXAG020000015.1"/>
</dbReference>
<proteinExistence type="predicted"/>
<protein>
    <submittedName>
        <fullName evidence="1">Uncharacterized protein</fullName>
    </submittedName>
</protein>
<accession>A0A926NC69</accession>
<dbReference type="EMBL" id="JACXAH010000047">
    <property type="protein sequence ID" value="MBD1373928.1"/>
    <property type="molecule type" value="Genomic_DNA"/>
</dbReference>
<sequence>MADQIDHRYGGSRLGRYGEELDKWKGVHHTPMPENSNLLIIDFTLLPHNILTH</sequence>
<reference evidence="1" key="1">
    <citation type="submission" date="2020-09" db="EMBL/GenBank/DDBJ databases">
        <title>A novel bacterium of genus Hazenella, isolated from South China Sea.</title>
        <authorList>
            <person name="Huang H."/>
            <person name="Mo K."/>
            <person name="Hu Y."/>
        </authorList>
    </citation>
    <scope>NUCLEOTIDE SEQUENCE</scope>
    <source>
        <strain evidence="1">IB182357</strain>
    </source>
</reference>
<keyword evidence="2" id="KW-1185">Reference proteome</keyword>
<dbReference type="AlphaFoldDB" id="A0A926NC69"/>
<gene>
    <name evidence="1" type="ORF">IC620_16410</name>
</gene>
<evidence type="ECO:0000313" key="1">
    <source>
        <dbReference type="EMBL" id="MBD1373928.1"/>
    </source>
</evidence>